<evidence type="ECO:0000256" key="6">
    <source>
        <dbReference type="ARBA" id="ARBA00023027"/>
    </source>
</evidence>
<dbReference type="CDD" id="cd04902">
    <property type="entry name" value="ACT_3PGDH-xct"/>
    <property type="match status" value="1"/>
</dbReference>
<reference evidence="12 13" key="1">
    <citation type="submission" date="2016-10" db="EMBL/GenBank/DDBJ databases">
        <authorList>
            <person name="Varghese N."/>
            <person name="Submissions S."/>
        </authorList>
    </citation>
    <scope>NUCLEOTIDE SEQUENCE [LARGE SCALE GENOMIC DNA]</scope>
    <source>
        <strain evidence="12 13">DSM 16392</strain>
    </source>
</reference>
<evidence type="ECO:0000256" key="7">
    <source>
        <dbReference type="ARBA" id="ARBA00023299"/>
    </source>
</evidence>
<keyword evidence="5 10" id="KW-0560">Oxidoreductase</keyword>
<comment type="similarity">
    <text evidence="3 10">Belongs to the D-isomer specific 2-hydroxyacid dehydrogenase family.</text>
</comment>
<dbReference type="PROSITE" id="PS51671">
    <property type="entry name" value="ACT"/>
    <property type="match status" value="1"/>
</dbReference>
<evidence type="ECO:0000256" key="5">
    <source>
        <dbReference type="ARBA" id="ARBA00023002"/>
    </source>
</evidence>
<dbReference type="EMBL" id="FOSK01000006">
    <property type="protein sequence ID" value="SFK57395.1"/>
    <property type="molecule type" value="Genomic_DNA"/>
</dbReference>
<evidence type="ECO:0000259" key="11">
    <source>
        <dbReference type="PROSITE" id="PS51671"/>
    </source>
</evidence>
<dbReference type="SUPFAM" id="SSF52283">
    <property type="entry name" value="Formate/glycerate dehydrogenase catalytic domain-like"/>
    <property type="match status" value="1"/>
</dbReference>
<comment type="catalytic activity">
    <reaction evidence="9 10">
        <text>(2R)-3-phosphoglycerate + NAD(+) = 3-phosphooxypyruvate + NADH + H(+)</text>
        <dbReference type="Rhea" id="RHEA:12641"/>
        <dbReference type="ChEBI" id="CHEBI:15378"/>
        <dbReference type="ChEBI" id="CHEBI:18110"/>
        <dbReference type="ChEBI" id="CHEBI:57540"/>
        <dbReference type="ChEBI" id="CHEBI:57945"/>
        <dbReference type="ChEBI" id="CHEBI:58272"/>
        <dbReference type="EC" id="1.1.1.95"/>
    </reaction>
</comment>
<evidence type="ECO:0000313" key="12">
    <source>
        <dbReference type="EMBL" id="SFK57395.1"/>
    </source>
</evidence>
<evidence type="ECO:0000256" key="8">
    <source>
        <dbReference type="ARBA" id="ARBA00048126"/>
    </source>
</evidence>
<dbReference type="Pfam" id="PF00389">
    <property type="entry name" value="2-Hacid_dh"/>
    <property type="match status" value="1"/>
</dbReference>
<dbReference type="InterPro" id="IPR002912">
    <property type="entry name" value="ACT_dom"/>
</dbReference>
<dbReference type="CDD" id="cd12173">
    <property type="entry name" value="PGDH_4"/>
    <property type="match status" value="1"/>
</dbReference>
<dbReference type="InterPro" id="IPR006236">
    <property type="entry name" value="PGDH"/>
</dbReference>
<evidence type="ECO:0000256" key="3">
    <source>
        <dbReference type="ARBA" id="ARBA00005854"/>
    </source>
</evidence>
<dbReference type="PROSITE" id="PS00670">
    <property type="entry name" value="D_2_HYDROXYACID_DH_2"/>
    <property type="match status" value="1"/>
</dbReference>
<proteinExistence type="inferred from homology"/>
<comment type="caution">
    <text evidence="12">The sequence shown here is derived from an EMBL/GenBank/DDBJ whole genome shotgun (WGS) entry which is preliminary data.</text>
</comment>
<dbReference type="PROSITE" id="PS00671">
    <property type="entry name" value="D_2_HYDROXYACID_DH_3"/>
    <property type="match status" value="1"/>
</dbReference>
<dbReference type="Gene3D" id="3.40.50.720">
    <property type="entry name" value="NAD(P)-binding Rossmann-like Domain"/>
    <property type="match status" value="2"/>
</dbReference>
<dbReference type="PANTHER" id="PTHR42789:SF1">
    <property type="entry name" value="D-ISOMER SPECIFIC 2-HYDROXYACID DEHYDROGENASE FAMILY PROTEIN (AFU_ORTHOLOGUE AFUA_6G10090)"/>
    <property type="match status" value="1"/>
</dbReference>
<feature type="domain" description="ACT" evidence="11">
    <location>
        <begin position="456"/>
        <end position="531"/>
    </location>
</feature>
<gene>
    <name evidence="12" type="ORF">SAMN04488518_106288</name>
</gene>
<protein>
    <recommendedName>
        <fullName evidence="4 10">D-3-phosphoglycerate dehydrogenase</fullName>
        <ecNumber evidence="10">1.1.1.95</ecNumber>
    </recommendedName>
</protein>
<dbReference type="InterPro" id="IPR045626">
    <property type="entry name" value="PGDH_ASB_dom"/>
</dbReference>
<dbReference type="Pfam" id="PF02826">
    <property type="entry name" value="2-Hacid_dh_C"/>
    <property type="match status" value="1"/>
</dbReference>
<evidence type="ECO:0000313" key="13">
    <source>
        <dbReference type="Proteomes" id="UP000199598"/>
    </source>
</evidence>
<dbReference type="InterPro" id="IPR029753">
    <property type="entry name" value="D-isomer_DH_CS"/>
</dbReference>
<dbReference type="RefSeq" id="WP_093520160.1">
    <property type="nucleotide sequence ID" value="NZ_FOSK01000006.1"/>
</dbReference>
<dbReference type="InterPro" id="IPR006139">
    <property type="entry name" value="D-isomer_2_OHA_DH_cat_dom"/>
</dbReference>
<dbReference type="Gene3D" id="3.30.1330.90">
    <property type="entry name" value="D-3-phosphoglycerate dehydrogenase, domain 3"/>
    <property type="match status" value="1"/>
</dbReference>
<dbReference type="Pfam" id="PF01842">
    <property type="entry name" value="ACT"/>
    <property type="match status" value="1"/>
</dbReference>
<evidence type="ECO:0000256" key="10">
    <source>
        <dbReference type="RuleBase" id="RU363003"/>
    </source>
</evidence>
<dbReference type="InterPro" id="IPR029009">
    <property type="entry name" value="ASB_dom_sf"/>
</dbReference>
<organism evidence="12 13">
    <name type="scientific">Pseudovibrio ascidiaceicola</name>
    <dbReference type="NCBI Taxonomy" id="285279"/>
    <lineage>
        <taxon>Bacteria</taxon>
        <taxon>Pseudomonadati</taxon>
        <taxon>Pseudomonadota</taxon>
        <taxon>Alphaproteobacteria</taxon>
        <taxon>Hyphomicrobiales</taxon>
        <taxon>Stappiaceae</taxon>
        <taxon>Pseudovibrio</taxon>
    </lineage>
</organism>
<dbReference type="Proteomes" id="UP000199598">
    <property type="component" value="Unassembled WGS sequence"/>
</dbReference>
<dbReference type="PANTHER" id="PTHR42789">
    <property type="entry name" value="D-ISOMER SPECIFIC 2-HYDROXYACID DEHYDROGENASE FAMILY PROTEIN (AFU_ORTHOLOGUE AFUA_6G10090)"/>
    <property type="match status" value="1"/>
</dbReference>
<comment type="function">
    <text evidence="1">Catalyzes the reversible oxidation of 3-phospho-D-glycerate to 3-phosphonooxypyruvate, the first step of the phosphorylated L-serine biosynthesis pathway. Also catalyzes the reversible oxidation of 2-hydroxyglutarate to 2-oxoglutarate.</text>
</comment>
<evidence type="ECO:0000256" key="2">
    <source>
        <dbReference type="ARBA" id="ARBA00005216"/>
    </source>
</evidence>
<dbReference type="Gene3D" id="3.30.70.260">
    <property type="match status" value="1"/>
</dbReference>
<dbReference type="InterPro" id="IPR006140">
    <property type="entry name" value="D-isomer_DH_NAD-bd"/>
</dbReference>
<dbReference type="EC" id="1.1.1.95" evidence="10"/>
<comment type="catalytic activity">
    <reaction evidence="8">
        <text>(R)-2-hydroxyglutarate + NAD(+) = 2-oxoglutarate + NADH + H(+)</text>
        <dbReference type="Rhea" id="RHEA:49612"/>
        <dbReference type="ChEBI" id="CHEBI:15378"/>
        <dbReference type="ChEBI" id="CHEBI:15801"/>
        <dbReference type="ChEBI" id="CHEBI:16810"/>
        <dbReference type="ChEBI" id="CHEBI:57540"/>
        <dbReference type="ChEBI" id="CHEBI:57945"/>
        <dbReference type="EC" id="1.1.1.399"/>
    </reaction>
</comment>
<dbReference type="InterPro" id="IPR045865">
    <property type="entry name" value="ACT-like_dom_sf"/>
</dbReference>
<evidence type="ECO:0000256" key="9">
    <source>
        <dbReference type="ARBA" id="ARBA00048731"/>
    </source>
</evidence>
<evidence type="ECO:0000256" key="4">
    <source>
        <dbReference type="ARBA" id="ARBA00021582"/>
    </source>
</evidence>
<keyword evidence="6 10" id="KW-0520">NAD</keyword>
<keyword evidence="7 10" id="KW-0718">Serine biosynthesis</keyword>
<dbReference type="SUPFAM" id="SSF143548">
    <property type="entry name" value="Serine metabolism enzymes domain"/>
    <property type="match status" value="1"/>
</dbReference>
<evidence type="ECO:0000256" key="1">
    <source>
        <dbReference type="ARBA" id="ARBA00003800"/>
    </source>
</evidence>
<comment type="pathway">
    <text evidence="2 10">Amino-acid biosynthesis; L-serine biosynthesis; L-serine from 3-phospho-D-glycerate: step 1/3.</text>
</comment>
<dbReference type="NCBIfam" id="TIGR01327">
    <property type="entry name" value="PGDH"/>
    <property type="match status" value="1"/>
</dbReference>
<dbReference type="SUPFAM" id="SSF51735">
    <property type="entry name" value="NAD(P)-binding Rossmann-fold domains"/>
    <property type="match status" value="1"/>
</dbReference>
<sequence length="532" mass="57036">MAPKVLISDKLSDKAVQIFKERGCDVDFLPDVGKDKEKLAEIIGKYDGLAIRSATKATEKIIKAATNLKVIGRAGIGVDNVDIPAATAKGIVVMNTPFGNAITTAEHAIAMMFAVTRQIPAADVSTQAGKWEKSRFMGNEVTSKTLGLVGCGNIGSIVADRAIGLKMKVIAFDPFLSHERAIDLGVEKVELEDLFKRADFITLHTPLTDRTRNIIDADAIETMKDGVYLINCARGGLVDEDALRAALDSGKVAGAAVDVFTVEPAKENVLFGAPNLVCTPHLGASTSEAQENVALQVAEQMSDYLVNGAVSNALNMPSITAEEAPRLAPFVKLAEQLGSFAGQATETGIKAVRIEYEGDVAEMNVKALTAAALTGVLRPLLQTVNMVSAPEVAKERGIVIEDVRREQHGAYENYIRLTVITERQERSVAGTVFGDQKPRIIQIKGINMEAELGENMLYVTNQDKPGFIGQLGSILGDAKINIATFNLGRKVEGEEAICLVEIDGEIAETTVDEIAAIEQVNQAKLLHFPQQG</sequence>
<dbReference type="InterPro" id="IPR036291">
    <property type="entry name" value="NAD(P)-bd_dom_sf"/>
</dbReference>
<dbReference type="InterPro" id="IPR050857">
    <property type="entry name" value="D-2-hydroxyacid_DH"/>
</dbReference>
<accession>A0A1I4ALN9</accession>
<dbReference type="Pfam" id="PF19304">
    <property type="entry name" value="PGDH_inter"/>
    <property type="match status" value="1"/>
</dbReference>
<dbReference type="SUPFAM" id="SSF55021">
    <property type="entry name" value="ACT-like"/>
    <property type="match status" value="1"/>
</dbReference>
<keyword evidence="13" id="KW-1185">Reference proteome</keyword>
<keyword evidence="10" id="KW-0028">Amino-acid biosynthesis</keyword>
<name>A0A1I4ALN9_9HYPH</name>